<evidence type="ECO:0000256" key="5">
    <source>
        <dbReference type="ARBA" id="ARBA00023239"/>
    </source>
</evidence>
<comment type="similarity">
    <text evidence="2 7">Belongs to the OMP decarboxylase family. Type 2 subfamily.</text>
</comment>
<feature type="domain" description="Orotidine 5'-phosphate decarboxylase" evidence="8">
    <location>
        <begin position="43"/>
        <end position="289"/>
    </location>
</feature>
<feature type="active site" description="Proton donor" evidence="7">
    <location>
        <position position="122"/>
    </location>
</feature>
<evidence type="ECO:0000256" key="2">
    <source>
        <dbReference type="ARBA" id="ARBA00008847"/>
    </source>
</evidence>
<evidence type="ECO:0000313" key="10">
    <source>
        <dbReference type="Proteomes" id="UP000642748"/>
    </source>
</evidence>
<proteinExistence type="inferred from homology"/>
<evidence type="ECO:0000313" key="9">
    <source>
        <dbReference type="EMBL" id="GIH17329.1"/>
    </source>
</evidence>
<dbReference type="Proteomes" id="UP000642748">
    <property type="component" value="Unassembled WGS sequence"/>
</dbReference>
<evidence type="ECO:0000256" key="3">
    <source>
        <dbReference type="ARBA" id="ARBA00022793"/>
    </source>
</evidence>
<dbReference type="UniPathway" id="UPA00070">
    <property type="reaction ID" value="UER00120"/>
</dbReference>
<gene>
    <name evidence="7 9" type="primary">pyrF</name>
    <name evidence="9" type="ORF">Raf01_55010</name>
</gene>
<evidence type="ECO:0000256" key="4">
    <source>
        <dbReference type="ARBA" id="ARBA00022975"/>
    </source>
</evidence>
<comment type="pathway">
    <text evidence="1 7">Pyrimidine metabolism; UMP biosynthesis via de novo pathway; UMP from orotate: step 2/2.</text>
</comment>
<evidence type="ECO:0000256" key="7">
    <source>
        <dbReference type="HAMAP-Rule" id="MF_01215"/>
    </source>
</evidence>
<dbReference type="SMART" id="SM00934">
    <property type="entry name" value="OMPdecase"/>
    <property type="match status" value="1"/>
</dbReference>
<organism evidence="9 10">
    <name type="scientific">Rugosimonospora africana</name>
    <dbReference type="NCBI Taxonomy" id="556532"/>
    <lineage>
        <taxon>Bacteria</taxon>
        <taxon>Bacillati</taxon>
        <taxon>Actinomycetota</taxon>
        <taxon>Actinomycetes</taxon>
        <taxon>Micromonosporales</taxon>
        <taxon>Micromonosporaceae</taxon>
        <taxon>Rugosimonospora</taxon>
    </lineage>
</organism>
<dbReference type="InterPro" id="IPR011060">
    <property type="entry name" value="RibuloseP-bd_barrel"/>
</dbReference>
<protein>
    <recommendedName>
        <fullName evidence="7">Orotidine 5'-phosphate decarboxylase</fullName>
        <ecNumber evidence="7">4.1.1.23</ecNumber>
    </recommendedName>
    <alternativeName>
        <fullName evidence="7">OMP decarboxylase</fullName>
        <shortName evidence="7">OMPDCase</shortName>
        <shortName evidence="7">OMPdecase</shortName>
    </alternativeName>
</protein>
<dbReference type="CDD" id="cd04725">
    <property type="entry name" value="OMP_decarboxylase_like"/>
    <property type="match status" value="1"/>
</dbReference>
<comment type="caution">
    <text evidence="9">The sequence shown here is derived from an EMBL/GenBank/DDBJ whole genome shotgun (WGS) entry which is preliminary data.</text>
</comment>
<dbReference type="GO" id="GO:0004590">
    <property type="term" value="F:orotidine-5'-phosphate decarboxylase activity"/>
    <property type="evidence" value="ECO:0007669"/>
    <property type="project" value="UniProtKB-UniRule"/>
</dbReference>
<accession>A0A8J3QUL0</accession>
<dbReference type="GO" id="GO:0006207">
    <property type="term" value="P:'de novo' pyrimidine nucleobase biosynthetic process"/>
    <property type="evidence" value="ECO:0007669"/>
    <property type="project" value="InterPro"/>
</dbReference>
<comment type="catalytic activity">
    <reaction evidence="6 7">
        <text>orotidine 5'-phosphate + H(+) = UMP + CO2</text>
        <dbReference type="Rhea" id="RHEA:11596"/>
        <dbReference type="ChEBI" id="CHEBI:15378"/>
        <dbReference type="ChEBI" id="CHEBI:16526"/>
        <dbReference type="ChEBI" id="CHEBI:57538"/>
        <dbReference type="ChEBI" id="CHEBI:57865"/>
        <dbReference type="EC" id="4.1.1.23"/>
    </reaction>
</comment>
<dbReference type="AlphaFoldDB" id="A0A8J3QUL0"/>
<dbReference type="InterPro" id="IPR018089">
    <property type="entry name" value="OMPdecase_AS"/>
</dbReference>
<dbReference type="PANTHER" id="PTHR43375:SF1">
    <property type="entry name" value="OROTIDINE 5'-PHOSPHATE DECARBOXYLASE"/>
    <property type="match status" value="1"/>
</dbReference>
<dbReference type="GO" id="GO:0044205">
    <property type="term" value="P:'de novo' UMP biosynthetic process"/>
    <property type="evidence" value="ECO:0007669"/>
    <property type="project" value="UniProtKB-UniRule"/>
</dbReference>
<dbReference type="NCBIfam" id="TIGR02127">
    <property type="entry name" value="pyrF_sub2"/>
    <property type="match status" value="1"/>
</dbReference>
<keyword evidence="10" id="KW-1185">Reference proteome</keyword>
<reference evidence="9" key="1">
    <citation type="submission" date="2021-01" db="EMBL/GenBank/DDBJ databases">
        <title>Whole genome shotgun sequence of Rugosimonospora africana NBRC 104875.</title>
        <authorList>
            <person name="Komaki H."/>
            <person name="Tamura T."/>
        </authorList>
    </citation>
    <scope>NUCLEOTIDE SEQUENCE</scope>
    <source>
        <strain evidence="9">NBRC 104875</strain>
    </source>
</reference>
<dbReference type="PROSITE" id="PS00156">
    <property type="entry name" value="OMPDECASE"/>
    <property type="match status" value="1"/>
</dbReference>
<dbReference type="Pfam" id="PF00215">
    <property type="entry name" value="OMPdecase"/>
    <property type="match status" value="1"/>
</dbReference>
<evidence type="ECO:0000256" key="6">
    <source>
        <dbReference type="ARBA" id="ARBA00049157"/>
    </source>
</evidence>
<evidence type="ECO:0000256" key="1">
    <source>
        <dbReference type="ARBA" id="ARBA00004861"/>
    </source>
</evidence>
<dbReference type="InterPro" id="IPR013785">
    <property type="entry name" value="Aldolase_TIM"/>
</dbReference>
<dbReference type="HAMAP" id="MF_01215">
    <property type="entry name" value="OMPdecase_type2"/>
    <property type="match status" value="1"/>
</dbReference>
<dbReference type="Gene3D" id="3.20.20.70">
    <property type="entry name" value="Aldolase class I"/>
    <property type="match status" value="1"/>
</dbReference>
<dbReference type="EMBL" id="BONZ01000051">
    <property type="protein sequence ID" value="GIH17329.1"/>
    <property type="molecule type" value="Genomic_DNA"/>
</dbReference>
<dbReference type="PANTHER" id="PTHR43375">
    <property type="entry name" value="OROTIDINE 5'-PHOSPHATE DECARBOXYLASE"/>
    <property type="match status" value="1"/>
</dbReference>
<dbReference type="InterPro" id="IPR001754">
    <property type="entry name" value="OMPdeCOase_dom"/>
</dbReference>
<keyword evidence="5 7" id="KW-0456">Lyase</keyword>
<evidence type="ECO:0000259" key="8">
    <source>
        <dbReference type="SMART" id="SM00934"/>
    </source>
</evidence>
<keyword evidence="3 7" id="KW-0210">Decarboxylase</keyword>
<keyword evidence="4 7" id="KW-0665">Pyrimidine biosynthesis</keyword>
<dbReference type="SUPFAM" id="SSF51366">
    <property type="entry name" value="Ribulose-phoshate binding barrel"/>
    <property type="match status" value="1"/>
</dbReference>
<name>A0A8J3QUL0_9ACTN</name>
<dbReference type="EC" id="4.1.1.23" evidence="7"/>
<dbReference type="InterPro" id="IPR011995">
    <property type="entry name" value="OMPdecase_type-2"/>
</dbReference>
<sequence>MARGQTHRARVIEIGALRIDREERVLTGSFGARLEAAVAARGRLCVGIDPHAALLTAWGVGDDVAGLERFSATVVEALADRVAVFKPQSAFYERFGTRGMAILESTIRQLRSAGAIVILDVKRGDIGSTATAYAQAYLDPASPMCVDAITASPYLGFGSLQPMIDIAIRNGNGLFVLALTSNPEAPSVQHALTADGRTVGQLILDEVSQVNTGVQPLGSVGVVVGATIGETGHDFSSVNGPILAPGLGAQGAGAADLVTVFGTARRAVLPSYSREILAEGPDTARLRTATERALAACADALATTS</sequence>